<feature type="non-terminal residue" evidence="2">
    <location>
        <position position="133"/>
    </location>
</feature>
<gene>
    <name evidence="2" type="ORF">B7463_g732</name>
</gene>
<evidence type="ECO:0000313" key="2">
    <source>
        <dbReference type="EMBL" id="RFU35639.1"/>
    </source>
</evidence>
<feature type="non-terminal residue" evidence="2">
    <location>
        <position position="1"/>
    </location>
</feature>
<protein>
    <submittedName>
        <fullName evidence="2">Uncharacterized protein</fullName>
    </submittedName>
</protein>
<dbReference type="Gene3D" id="2.30.30.40">
    <property type="entry name" value="SH3 Domains"/>
    <property type="match status" value="1"/>
</dbReference>
<feature type="signal peptide" evidence="1">
    <location>
        <begin position="1"/>
        <end position="20"/>
    </location>
</feature>
<evidence type="ECO:0000313" key="3">
    <source>
        <dbReference type="Proteomes" id="UP000258309"/>
    </source>
</evidence>
<dbReference type="EMBL" id="NCSJ02000006">
    <property type="protein sequence ID" value="RFU35639.1"/>
    <property type="molecule type" value="Genomic_DNA"/>
</dbReference>
<dbReference type="OrthoDB" id="2251794at2759"/>
<organism evidence="2 3">
    <name type="scientific">Scytalidium lignicola</name>
    <name type="common">Hyphomycete</name>
    <dbReference type="NCBI Taxonomy" id="5539"/>
    <lineage>
        <taxon>Eukaryota</taxon>
        <taxon>Fungi</taxon>
        <taxon>Dikarya</taxon>
        <taxon>Ascomycota</taxon>
        <taxon>Pezizomycotina</taxon>
        <taxon>Leotiomycetes</taxon>
        <taxon>Leotiomycetes incertae sedis</taxon>
        <taxon>Scytalidium</taxon>
    </lineage>
</organism>
<evidence type="ECO:0000256" key="1">
    <source>
        <dbReference type="SAM" id="SignalP"/>
    </source>
</evidence>
<feature type="chain" id="PRO_5017781621" evidence="1">
    <location>
        <begin position="21"/>
        <end position="133"/>
    </location>
</feature>
<keyword evidence="3" id="KW-1185">Reference proteome</keyword>
<proteinExistence type="predicted"/>
<reference evidence="2 3" key="1">
    <citation type="submission" date="2018-05" db="EMBL/GenBank/DDBJ databases">
        <title>Draft genome sequence of Scytalidium lignicola DSM 105466, a ubiquitous saprotrophic fungus.</title>
        <authorList>
            <person name="Buettner E."/>
            <person name="Gebauer A.M."/>
            <person name="Hofrichter M."/>
            <person name="Liers C."/>
            <person name="Kellner H."/>
        </authorList>
    </citation>
    <scope>NUCLEOTIDE SEQUENCE [LARGE SCALE GENOMIC DNA]</scope>
    <source>
        <strain evidence="2 3">DSM 105466</strain>
    </source>
</reference>
<name>A0A3E2HQJ5_SCYLI</name>
<dbReference type="OMA" id="APWIAHE"/>
<keyword evidence="1" id="KW-0732">Signal</keyword>
<sequence>MKFSTTVSTLFFILPFTALASPVPEGAAPVALEEGDPATSTPISARDLFERSSQTCKIINVSTYVNCRTGPSTSYPAPWIAHEGDSYTFQCYERGECVDGNCTWDKLVWNGGHCFINGAYTDNHCTIARLGAC</sequence>
<comment type="caution">
    <text evidence="2">The sequence shown here is derived from an EMBL/GenBank/DDBJ whole genome shotgun (WGS) entry which is preliminary data.</text>
</comment>
<dbReference type="Proteomes" id="UP000258309">
    <property type="component" value="Unassembled WGS sequence"/>
</dbReference>
<accession>A0A3E2HQJ5</accession>
<dbReference type="AlphaFoldDB" id="A0A3E2HQJ5"/>